<organism evidence="2 3">
    <name type="scientific">Eumeta variegata</name>
    <name type="common">Bagworm moth</name>
    <name type="synonym">Eumeta japonica</name>
    <dbReference type="NCBI Taxonomy" id="151549"/>
    <lineage>
        <taxon>Eukaryota</taxon>
        <taxon>Metazoa</taxon>
        <taxon>Ecdysozoa</taxon>
        <taxon>Arthropoda</taxon>
        <taxon>Hexapoda</taxon>
        <taxon>Insecta</taxon>
        <taxon>Pterygota</taxon>
        <taxon>Neoptera</taxon>
        <taxon>Endopterygota</taxon>
        <taxon>Lepidoptera</taxon>
        <taxon>Glossata</taxon>
        <taxon>Ditrysia</taxon>
        <taxon>Tineoidea</taxon>
        <taxon>Psychidae</taxon>
        <taxon>Oiketicinae</taxon>
        <taxon>Eumeta</taxon>
    </lineage>
</organism>
<accession>A0A4C1WU84</accession>
<evidence type="ECO:0000313" key="3">
    <source>
        <dbReference type="Proteomes" id="UP000299102"/>
    </source>
</evidence>
<comment type="caution">
    <text evidence="2">The sequence shown here is derived from an EMBL/GenBank/DDBJ whole genome shotgun (WGS) entry which is preliminary data.</text>
</comment>
<sequence>MKCCTAMLDAARLQHENRPTPLWKSSWIALGDGRRFYVERPRTKTLSLRLRDSARETSRITPCPEMDDGTTTLPSQITW</sequence>
<dbReference type="AlphaFoldDB" id="A0A4C1WU84"/>
<evidence type="ECO:0000256" key="1">
    <source>
        <dbReference type="SAM" id="MobiDB-lite"/>
    </source>
</evidence>
<feature type="region of interest" description="Disordered" evidence="1">
    <location>
        <begin position="59"/>
        <end position="79"/>
    </location>
</feature>
<feature type="compositionally biased region" description="Polar residues" evidence="1">
    <location>
        <begin position="69"/>
        <end position="79"/>
    </location>
</feature>
<evidence type="ECO:0000313" key="2">
    <source>
        <dbReference type="EMBL" id="GBP53727.1"/>
    </source>
</evidence>
<proteinExistence type="predicted"/>
<dbReference type="EMBL" id="BGZK01000632">
    <property type="protein sequence ID" value="GBP53727.1"/>
    <property type="molecule type" value="Genomic_DNA"/>
</dbReference>
<gene>
    <name evidence="2" type="ORF">EVAR_39881_1</name>
</gene>
<keyword evidence="3" id="KW-1185">Reference proteome</keyword>
<reference evidence="2 3" key="1">
    <citation type="journal article" date="2019" name="Commun. Biol.">
        <title>The bagworm genome reveals a unique fibroin gene that provides high tensile strength.</title>
        <authorList>
            <person name="Kono N."/>
            <person name="Nakamura H."/>
            <person name="Ohtoshi R."/>
            <person name="Tomita M."/>
            <person name="Numata K."/>
            <person name="Arakawa K."/>
        </authorList>
    </citation>
    <scope>NUCLEOTIDE SEQUENCE [LARGE SCALE GENOMIC DNA]</scope>
</reference>
<name>A0A4C1WU84_EUMVA</name>
<protein>
    <submittedName>
        <fullName evidence="2">Uncharacterized protein</fullName>
    </submittedName>
</protein>
<dbReference type="Proteomes" id="UP000299102">
    <property type="component" value="Unassembled WGS sequence"/>
</dbReference>